<feature type="domain" description="Fe/B12 periplasmic-binding" evidence="3">
    <location>
        <begin position="161"/>
        <end position="381"/>
    </location>
</feature>
<evidence type="ECO:0000256" key="1">
    <source>
        <dbReference type="ARBA" id="ARBA00008814"/>
    </source>
</evidence>
<dbReference type="SUPFAM" id="SSF53807">
    <property type="entry name" value="Helical backbone' metal receptor"/>
    <property type="match status" value="1"/>
</dbReference>
<evidence type="ECO:0000313" key="4">
    <source>
        <dbReference type="EMBL" id="MCK9875144.1"/>
    </source>
</evidence>
<comment type="caution">
    <text evidence="4">The sequence shown here is derived from an EMBL/GenBank/DDBJ whole genome shotgun (WGS) entry which is preliminary data.</text>
</comment>
<evidence type="ECO:0000256" key="2">
    <source>
        <dbReference type="SAM" id="MobiDB-lite"/>
    </source>
</evidence>
<evidence type="ECO:0000259" key="3">
    <source>
        <dbReference type="Pfam" id="PF01497"/>
    </source>
</evidence>
<feature type="region of interest" description="Disordered" evidence="2">
    <location>
        <begin position="14"/>
        <end position="35"/>
    </location>
</feature>
<dbReference type="PANTHER" id="PTHR30535">
    <property type="entry name" value="VITAMIN B12-BINDING PROTEIN"/>
    <property type="match status" value="1"/>
</dbReference>
<protein>
    <submittedName>
        <fullName evidence="4">ABC transporter substrate-binding protein</fullName>
    </submittedName>
</protein>
<name>A0ABT0JUB5_9ACTN</name>
<dbReference type="InterPro" id="IPR002491">
    <property type="entry name" value="ABC_transptr_periplasmic_BD"/>
</dbReference>
<reference evidence="4 5" key="1">
    <citation type="submission" date="2022-04" db="EMBL/GenBank/DDBJ databases">
        <title>Genome diversity in the genus Frankia.</title>
        <authorList>
            <person name="Carlos-Shanley C."/>
            <person name="Hahn D."/>
        </authorList>
    </citation>
    <scope>NUCLEOTIDE SEQUENCE [LARGE SCALE GENOMIC DNA]</scope>
    <source>
        <strain evidence="4 5">Ag45/Mut15</strain>
    </source>
</reference>
<sequence length="439" mass="46576">MRAPTYLFLPIDAGRRHRGEPGRSDPSPARSPRWARRCRGGVRPLVAVLAALLAAVSLGACGDDDPGSAGGTDARGCITDFRQDTDYFPVKSTFSHARNVTISYHQSYQVLTVKQPYPDGRPESYVLVHCGAPAPTLTGALGSAPRIEVPIRSLYSGSTTHLPLLVDLDRTDTLTGVASAASVVNADIRRLITEGRVTEYAAGGKINVEKVVTGRPDVLMTDGTDSPDYAAIRRGGVPVVANAEWLEGDPLGRAEWIKVMAALTGDEEKAGKVFDRIAGDYTAIAAKVSGAGQQPVAVLPGSMYQGTWYMPSGGSYVGKLLADAGAGYPWSGTRDTGSLELAFEAVYAKAGSAPIWLADGEWKTIGDATKEDSRYGTLAATRAGGQVWTNTLVIGPGGGNDYWERGVTGPDLVLGDLVAILHPDLAKDHRFAFYRRLTS</sequence>
<dbReference type="Pfam" id="PF01497">
    <property type="entry name" value="Peripla_BP_2"/>
    <property type="match status" value="1"/>
</dbReference>
<dbReference type="Proteomes" id="UP001201873">
    <property type="component" value="Unassembled WGS sequence"/>
</dbReference>
<keyword evidence="5" id="KW-1185">Reference proteome</keyword>
<dbReference type="PANTHER" id="PTHR30535:SF34">
    <property type="entry name" value="MOLYBDATE-BINDING PROTEIN MOLA"/>
    <property type="match status" value="1"/>
</dbReference>
<proteinExistence type="inferred from homology"/>
<organism evidence="4 5">
    <name type="scientific">Frankia umida</name>
    <dbReference type="NCBI Taxonomy" id="573489"/>
    <lineage>
        <taxon>Bacteria</taxon>
        <taxon>Bacillati</taxon>
        <taxon>Actinomycetota</taxon>
        <taxon>Actinomycetes</taxon>
        <taxon>Frankiales</taxon>
        <taxon>Frankiaceae</taxon>
        <taxon>Frankia</taxon>
    </lineage>
</organism>
<comment type="similarity">
    <text evidence="1">Belongs to the bacterial solute-binding protein 8 family.</text>
</comment>
<evidence type="ECO:0000313" key="5">
    <source>
        <dbReference type="Proteomes" id="UP001201873"/>
    </source>
</evidence>
<dbReference type="InterPro" id="IPR050902">
    <property type="entry name" value="ABC_Transporter_SBP"/>
</dbReference>
<dbReference type="Gene3D" id="3.40.50.1980">
    <property type="entry name" value="Nitrogenase molybdenum iron protein domain"/>
    <property type="match status" value="2"/>
</dbReference>
<gene>
    <name evidence="4" type="ORF">MXD59_04995</name>
</gene>
<accession>A0ABT0JUB5</accession>
<dbReference type="EMBL" id="JALKFT010000003">
    <property type="protein sequence ID" value="MCK9875144.1"/>
    <property type="molecule type" value="Genomic_DNA"/>
</dbReference>